<sequence length="371" mass="42804">MNKIQLYVLDDDNLYAERLAAFVRSSEFAERLQVKLFSKWEYILEVIEHQPVEGVLLFSETFYPLMLNQSTSLFKMVLSETIANSKEAETKIPFLYRFQSLSQLLSRLQAFYAEKNHYDKGIGMKRTKVFSVFSSSGNSGKTMTALHLAKQLSFRGEQVFYLSLELVSAVSQWLQGDRSRFSQILYYMKSSPDLLGPKLQLLKSHDARWRIDHLSPDDQIREMQEMSGEHIQLLLDTIIDQNEYDYIIVDLEATLHPRIVKCLESSDHIIWLLRDDVTDVFKTQILHKQLGFKPNIHFVLNKFTGNLTNDFSVLGKELAFKLPYIPDWKTVSSPAQMWQSGVFSEQTYDMFAAIYGAKDRSATQREGAAAS</sequence>
<accession>A0ABU6G2K1</accession>
<dbReference type="RefSeq" id="WP_326072639.1">
    <property type="nucleotide sequence ID" value="NZ_JARLKY010000031.1"/>
</dbReference>
<dbReference type="Gene3D" id="3.40.50.10850">
    <property type="entry name" value="Ntrc-like two-domain protein"/>
    <property type="match status" value="1"/>
</dbReference>
<dbReference type="SUPFAM" id="SSF52540">
    <property type="entry name" value="P-loop containing nucleoside triphosphate hydrolases"/>
    <property type="match status" value="1"/>
</dbReference>
<gene>
    <name evidence="1" type="ORF">P4I72_14765</name>
</gene>
<dbReference type="EMBL" id="JARLKY010000031">
    <property type="protein sequence ID" value="MEC0228392.1"/>
    <property type="molecule type" value="Genomic_DNA"/>
</dbReference>
<proteinExistence type="predicted"/>
<evidence type="ECO:0000313" key="2">
    <source>
        <dbReference type="Proteomes" id="UP001338137"/>
    </source>
</evidence>
<dbReference type="PANTHER" id="PTHR13696:SF99">
    <property type="entry name" value="COBYRINIC ACID AC-DIAMIDE SYNTHASE"/>
    <property type="match status" value="1"/>
</dbReference>
<organism evidence="1 2">
    <name type="scientific">Paenibacillus alba</name>
    <dbReference type="NCBI Taxonomy" id="1197127"/>
    <lineage>
        <taxon>Bacteria</taxon>
        <taxon>Bacillati</taxon>
        <taxon>Bacillota</taxon>
        <taxon>Bacilli</taxon>
        <taxon>Bacillales</taxon>
        <taxon>Paenibacillaceae</taxon>
        <taxon>Paenibacillus</taxon>
    </lineage>
</organism>
<reference evidence="1 2" key="1">
    <citation type="submission" date="2023-03" db="EMBL/GenBank/DDBJ databases">
        <title>Bacillus Genome Sequencing.</title>
        <authorList>
            <person name="Dunlap C."/>
        </authorList>
    </citation>
    <scope>NUCLEOTIDE SEQUENCE [LARGE SCALE GENOMIC DNA]</scope>
    <source>
        <strain evidence="1 2">BD-533</strain>
    </source>
</reference>
<evidence type="ECO:0008006" key="3">
    <source>
        <dbReference type="Google" id="ProtNLM"/>
    </source>
</evidence>
<comment type="caution">
    <text evidence="1">The sequence shown here is derived from an EMBL/GenBank/DDBJ whole genome shotgun (WGS) entry which is preliminary data.</text>
</comment>
<dbReference type="InterPro" id="IPR027417">
    <property type="entry name" value="P-loop_NTPase"/>
</dbReference>
<dbReference type="PANTHER" id="PTHR13696">
    <property type="entry name" value="P-LOOP CONTAINING NUCLEOSIDE TRIPHOSPHATE HYDROLASE"/>
    <property type="match status" value="1"/>
</dbReference>
<dbReference type="InterPro" id="IPR050678">
    <property type="entry name" value="DNA_Partitioning_ATPase"/>
</dbReference>
<name>A0ABU6G2K1_9BACL</name>
<dbReference type="Gene3D" id="3.40.50.300">
    <property type="entry name" value="P-loop containing nucleotide triphosphate hydrolases"/>
    <property type="match status" value="1"/>
</dbReference>
<dbReference type="Proteomes" id="UP001338137">
    <property type="component" value="Unassembled WGS sequence"/>
</dbReference>
<protein>
    <recommendedName>
        <fullName evidence="3">ParA family protein</fullName>
    </recommendedName>
</protein>
<keyword evidence="2" id="KW-1185">Reference proteome</keyword>
<evidence type="ECO:0000313" key="1">
    <source>
        <dbReference type="EMBL" id="MEC0228392.1"/>
    </source>
</evidence>